<sequence>RENNPPTPQPKLTYIANPYERFRPFMANFLPVIRKQLNKLKQRVFNNEVVQLKNEQGELLSLYKPTPCLKENECKCIDENCVEN</sequence>
<evidence type="ECO:0000313" key="2">
    <source>
        <dbReference type="Proteomes" id="UP000789920"/>
    </source>
</evidence>
<dbReference type="EMBL" id="CAJVQC010111518">
    <property type="protein sequence ID" value="CAG8835290.1"/>
    <property type="molecule type" value="Genomic_DNA"/>
</dbReference>
<name>A0ACA9SFT6_9GLOM</name>
<dbReference type="Proteomes" id="UP000789920">
    <property type="component" value="Unassembled WGS sequence"/>
</dbReference>
<reference evidence="1" key="1">
    <citation type="submission" date="2021-06" db="EMBL/GenBank/DDBJ databases">
        <authorList>
            <person name="Kallberg Y."/>
            <person name="Tangrot J."/>
            <person name="Rosling A."/>
        </authorList>
    </citation>
    <scope>NUCLEOTIDE SEQUENCE</scope>
    <source>
        <strain evidence="1">MA461A</strain>
    </source>
</reference>
<organism evidence="1 2">
    <name type="scientific">Racocetra persica</name>
    <dbReference type="NCBI Taxonomy" id="160502"/>
    <lineage>
        <taxon>Eukaryota</taxon>
        <taxon>Fungi</taxon>
        <taxon>Fungi incertae sedis</taxon>
        <taxon>Mucoromycota</taxon>
        <taxon>Glomeromycotina</taxon>
        <taxon>Glomeromycetes</taxon>
        <taxon>Diversisporales</taxon>
        <taxon>Gigasporaceae</taxon>
        <taxon>Racocetra</taxon>
    </lineage>
</organism>
<protein>
    <submittedName>
        <fullName evidence="1">32094_t:CDS:1</fullName>
    </submittedName>
</protein>
<accession>A0ACA9SFT6</accession>
<proteinExistence type="predicted"/>
<evidence type="ECO:0000313" key="1">
    <source>
        <dbReference type="EMBL" id="CAG8835290.1"/>
    </source>
</evidence>
<keyword evidence="2" id="KW-1185">Reference proteome</keyword>
<comment type="caution">
    <text evidence="1">The sequence shown here is derived from an EMBL/GenBank/DDBJ whole genome shotgun (WGS) entry which is preliminary data.</text>
</comment>
<feature type="non-terminal residue" evidence="1">
    <location>
        <position position="1"/>
    </location>
</feature>
<gene>
    <name evidence="1" type="ORF">RPERSI_LOCUS29496</name>
</gene>